<dbReference type="PROSITE" id="PS01101">
    <property type="entry name" value="CK2_BETA"/>
    <property type="match status" value="1"/>
</dbReference>
<dbReference type="PANTHER" id="PTHR11740">
    <property type="entry name" value="CASEIN KINASE II SUBUNIT BETA"/>
    <property type="match status" value="1"/>
</dbReference>
<gene>
    <name evidence="4" type="ORF">CHYS00102_LOCUS17684</name>
</gene>
<dbReference type="GO" id="GO:0019887">
    <property type="term" value="F:protein kinase regulator activity"/>
    <property type="evidence" value="ECO:0007669"/>
    <property type="project" value="InterPro"/>
</dbReference>
<dbReference type="GO" id="GO:0005737">
    <property type="term" value="C:cytoplasm"/>
    <property type="evidence" value="ECO:0007669"/>
    <property type="project" value="TreeGrafter"/>
</dbReference>
<feature type="compositionally biased region" description="Basic and acidic residues" evidence="3">
    <location>
        <begin position="305"/>
        <end position="314"/>
    </location>
</feature>
<reference evidence="4" key="1">
    <citation type="submission" date="2021-01" db="EMBL/GenBank/DDBJ databases">
        <authorList>
            <person name="Corre E."/>
            <person name="Pelletier E."/>
            <person name="Niang G."/>
            <person name="Scheremetjew M."/>
            <person name="Finn R."/>
            <person name="Kale V."/>
            <person name="Holt S."/>
            <person name="Cochrane G."/>
            <person name="Meng A."/>
            <person name="Brown T."/>
            <person name="Cohen L."/>
        </authorList>
    </citation>
    <scope>NUCLEOTIDE SEQUENCE</scope>
    <source>
        <strain evidence="4">308</strain>
    </source>
</reference>
<name>A0A7S1BKM1_9STRA</name>
<dbReference type="SMART" id="SM01085">
    <property type="entry name" value="CK_II_beta"/>
    <property type="match status" value="1"/>
</dbReference>
<dbReference type="InterPro" id="IPR035991">
    <property type="entry name" value="Casein_kinase_II_beta-like"/>
</dbReference>
<dbReference type="PRINTS" id="PR00472">
    <property type="entry name" value="CASNKINASEII"/>
</dbReference>
<dbReference type="GO" id="GO:0005956">
    <property type="term" value="C:protein kinase CK2 complex"/>
    <property type="evidence" value="ECO:0007669"/>
    <property type="project" value="UniProtKB-UniRule"/>
</dbReference>
<dbReference type="Gene3D" id="2.20.25.20">
    <property type="match status" value="1"/>
</dbReference>
<dbReference type="InterPro" id="IPR000704">
    <property type="entry name" value="Casein_kinase_II_reg-sub"/>
</dbReference>
<feature type="compositionally biased region" description="Polar residues" evidence="3">
    <location>
        <begin position="251"/>
        <end position="277"/>
    </location>
</feature>
<evidence type="ECO:0000256" key="2">
    <source>
        <dbReference type="RuleBase" id="RU361268"/>
    </source>
</evidence>
<dbReference type="PANTHER" id="PTHR11740:SF0">
    <property type="entry name" value="CASEIN KINASE II SUBUNIT BETA"/>
    <property type="match status" value="1"/>
</dbReference>
<dbReference type="FunFam" id="1.10.1820.10:FF:000008">
    <property type="entry name" value="Casein kinase II subunit beta"/>
    <property type="match status" value="1"/>
</dbReference>
<accession>A0A7S1BKM1</accession>
<dbReference type="SUPFAM" id="SSF57798">
    <property type="entry name" value="Casein kinase II beta subunit"/>
    <property type="match status" value="1"/>
</dbReference>
<comment type="subunit">
    <text evidence="2">Tetramer of two alpha and two beta subunits.</text>
</comment>
<organism evidence="4">
    <name type="scientific">Corethron hystrix</name>
    <dbReference type="NCBI Taxonomy" id="216773"/>
    <lineage>
        <taxon>Eukaryota</taxon>
        <taxon>Sar</taxon>
        <taxon>Stramenopiles</taxon>
        <taxon>Ochrophyta</taxon>
        <taxon>Bacillariophyta</taxon>
        <taxon>Coscinodiscophyceae</taxon>
        <taxon>Corethrophycidae</taxon>
        <taxon>Corethrales</taxon>
        <taxon>Corethraceae</taxon>
        <taxon>Corethron</taxon>
    </lineage>
</organism>
<dbReference type="Gene3D" id="1.10.1820.10">
    <property type="entry name" value="protein kinase ck2 holoenzyme, chain C, domain 1"/>
    <property type="match status" value="1"/>
</dbReference>
<protein>
    <recommendedName>
        <fullName evidence="2">Casein kinase II subunit beta</fullName>
        <shortName evidence="2">CK II beta</shortName>
    </recommendedName>
</protein>
<dbReference type="InterPro" id="IPR016149">
    <property type="entry name" value="Casein_kin_II_reg-sub_N"/>
</dbReference>
<proteinExistence type="inferred from homology"/>
<feature type="region of interest" description="Disordered" evidence="3">
    <location>
        <begin position="240"/>
        <end position="326"/>
    </location>
</feature>
<evidence type="ECO:0000313" key="4">
    <source>
        <dbReference type="EMBL" id="CAD8890479.1"/>
    </source>
</evidence>
<comment type="similarity">
    <text evidence="1 2">Belongs to the casein kinase 2 subunit beta family.</text>
</comment>
<dbReference type="EMBL" id="HBFR01024683">
    <property type="protein sequence ID" value="CAD8890479.1"/>
    <property type="molecule type" value="Transcribed_RNA"/>
</dbReference>
<dbReference type="FunFam" id="2.20.25.20:FF:000001">
    <property type="entry name" value="Casein kinase II subunit beta"/>
    <property type="match status" value="1"/>
</dbReference>
<sequence>MAYNDDDSSVSGNNEPWIQWFCKLRGHEMFCEIEQAYIEDGFNLYGLRGCVGNFLDCLDLILDRVGPDDSDESHLTQNACTLYGLIHARYIITAHGLDAMYNKYASKDFGTCPLVQCCGQPVLPVGLRDEVGYDSVKVFCPKCQKVYNPPPASRRSGSFVDGAAFGTTFPHLFLMTFSNLVPDPLPPDSTYIPRVFGFRVHRSAHQRLDRGNSIVACASSSSQVVRSRPGDVAVEGLVESGNLEDDGKVPSSVSAPQHQNVEGQSMKSENNSTSSRISGLDAGNNSKDVDQIQSKRKNSTSTLQKVEKAGKGDEGSAGSNHKRSKR</sequence>
<evidence type="ECO:0000256" key="3">
    <source>
        <dbReference type="SAM" id="MobiDB-lite"/>
    </source>
</evidence>
<dbReference type="Pfam" id="PF01214">
    <property type="entry name" value="CK_II_beta"/>
    <property type="match status" value="1"/>
</dbReference>
<dbReference type="AlphaFoldDB" id="A0A7S1BKM1"/>
<evidence type="ECO:0000256" key="1">
    <source>
        <dbReference type="ARBA" id="ARBA00006941"/>
    </source>
</evidence>